<evidence type="ECO:0000313" key="2">
    <source>
        <dbReference type="Proteomes" id="UP000683925"/>
    </source>
</evidence>
<comment type="caution">
    <text evidence="1">The sequence shown here is derived from an EMBL/GenBank/DDBJ whole genome shotgun (WGS) entry which is preliminary data.</text>
</comment>
<evidence type="ECO:0000313" key="1">
    <source>
        <dbReference type="EMBL" id="CAD8162570.1"/>
    </source>
</evidence>
<dbReference type="OrthoDB" id="312157at2759"/>
<name>A0A8S1UCI1_PAROT</name>
<proteinExistence type="predicted"/>
<protein>
    <submittedName>
        <fullName evidence="1">Uncharacterized protein</fullName>
    </submittedName>
</protein>
<keyword evidence="2" id="KW-1185">Reference proteome</keyword>
<dbReference type="EMBL" id="CAJJDP010000042">
    <property type="protein sequence ID" value="CAD8162570.1"/>
    <property type="molecule type" value="Genomic_DNA"/>
</dbReference>
<dbReference type="Proteomes" id="UP000683925">
    <property type="component" value="Unassembled WGS sequence"/>
</dbReference>
<sequence>MQHGFIGDQVTTINIQITNDQQITYTVMTSIKKIKEIIFSLFLFTKLSGDVFKLNLRGYDEISNLKIKSLELDCLKLFELENDPENYAGLFFLPMIKERNFIYHATIELYIIQRLMERLKYVCSILCGVTKLPMKESLYSNFIMKFKFNLKNVKKIDLLISSTNQRWRCYFIGLSNFNEKIQIQIYPTYQLQKIQKIKATNNLYVYGSEIDVPACIYLYSIYANQMDILDHVIRPNISSLKIFNVISIWEYNLILISFNELREFLQIRINFQILLCQIQKQNPSWMMMNLLILN</sequence>
<accession>A0A8S1UCI1</accession>
<gene>
    <name evidence="1" type="ORF">POCTA_138.1.T0420001</name>
</gene>
<dbReference type="AlphaFoldDB" id="A0A8S1UCI1"/>
<organism evidence="1 2">
    <name type="scientific">Paramecium octaurelia</name>
    <dbReference type="NCBI Taxonomy" id="43137"/>
    <lineage>
        <taxon>Eukaryota</taxon>
        <taxon>Sar</taxon>
        <taxon>Alveolata</taxon>
        <taxon>Ciliophora</taxon>
        <taxon>Intramacronucleata</taxon>
        <taxon>Oligohymenophorea</taxon>
        <taxon>Peniculida</taxon>
        <taxon>Parameciidae</taxon>
        <taxon>Paramecium</taxon>
    </lineage>
</organism>
<reference evidence="1" key="1">
    <citation type="submission" date="2021-01" db="EMBL/GenBank/DDBJ databases">
        <authorList>
            <consortium name="Genoscope - CEA"/>
            <person name="William W."/>
        </authorList>
    </citation>
    <scope>NUCLEOTIDE SEQUENCE</scope>
</reference>